<feature type="compositionally biased region" description="Polar residues" evidence="1">
    <location>
        <begin position="67"/>
        <end position="79"/>
    </location>
</feature>
<sequence length="167" mass="17853">VSSSGASSSSAGVGEKDGAALSSWARYLKNKYGARGKEGAGTSTISNSRRLSLGLPLRPENDEDQKNSPASPTSPTQHPLHQVGTRAEHPHHPRGHPTPGAYQVQLARPTPPQLANRMIGVQVLTPIKPIDLWLGLCLCLVLDKSQVRARHQITSRPLLPIDQSVAV</sequence>
<gene>
    <name evidence="2" type="ORF">NTEN_LOCUS9193</name>
</gene>
<evidence type="ECO:0000313" key="2">
    <source>
        <dbReference type="EMBL" id="CAB0003690.1"/>
    </source>
</evidence>
<evidence type="ECO:0000313" key="3">
    <source>
        <dbReference type="Proteomes" id="UP000479000"/>
    </source>
</evidence>
<feature type="region of interest" description="Disordered" evidence="1">
    <location>
        <begin position="32"/>
        <end position="104"/>
    </location>
</feature>
<dbReference type="AlphaFoldDB" id="A0A6H5GIS4"/>
<feature type="region of interest" description="Disordered" evidence="1">
    <location>
        <begin position="1"/>
        <end position="20"/>
    </location>
</feature>
<feature type="non-terminal residue" evidence="2">
    <location>
        <position position="1"/>
    </location>
</feature>
<evidence type="ECO:0000256" key="1">
    <source>
        <dbReference type="SAM" id="MobiDB-lite"/>
    </source>
</evidence>
<organism evidence="2 3">
    <name type="scientific">Nesidiocoris tenuis</name>
    <dbReference type="NCBI Taxonomy" id="355587"/>
    <lineage>
        <taxon>Eukaryota</taxon>
        <taxon>Metazoa</taxon>
        <taxon>Ecdysozoa</taxon>
        <taxon>Arthropoda</taxon>
        <taxon>Hexapoda</taxon>
        <taxon>Insecta</taxon>
        <taxon>Pterygota</taxon>
        <taxon>Neoptera</taxon>
        <taxon>Paraneoptera</taxon>
        <taxon>Hemiptera</taxon>
        <taxon>Heteroptera</taxon>
        <taxon>Panheteroptera</taxon>
        <taxon>Cimicomorpha</taxon>
        <taxon>Miridae</taxon>
        <taxon>Dicyphina</taxon>
        <taxon>Nesidiocoris</taxon>
    </lineage>
</organism>
<protein>
    <submittedName>
        <fullName evidence="2">Uncharacterized protein</fullName>
    </submittedName>
</protein>
<proteinExistence type="predicted"/>
<reference evidence="2 3" key="1">
    <citation type="submission" date="2020-02" db="EMBL/GenBank/DDBJ databases">
        <authorList>
            <person name="Ferguson B K."/>
        </authorList>
    </citation>
    <scope>NUCLEOTIDE SEQUENCE [LARGE SCALE GENOMIC DNA]</scope>
</reference>
<feature type="compositionally biased region" description="Low complexity" evidence="1">
    <location>
        <begin position="1"/>
        <end position="13"/>
    </location>
</feature>
<accession>A0A6H5GIS4</accession>
<dbReference type="Proteomes" id="UP000479000">
    <property type="component" value="Unassembled WGS sequence"/>
</dbReference>
<keyword evidence="3" id="KW-1185">Reference proteome</keyword>
<name>A0A6H5GIS4_9HEMI</name>
<feature type="compositionally biased region" description="Low complexity" evidence="1">
    <location>
        <begin position="48"/>
        <end position="58"/>
    </location>
</feature>
<dbReference type="EMBL" id="CADCXU010013603">
    <property type="protein sequence ID" value="CAB0003690.1"/>
    <property type="molecule type" value="Genomic_DNA"/>
</dbReference>